<evidence type="ECO:0000256" key="1">
    <source>
        <dbReference type="ARBA" id="ARBA00004651"/>
    </source>
</evidence>
<dbReference type="EC" id="2.3.1.269" evidence="9"/>
<dbReference type="PROSITE" id="PS50263">
    <property type="entry name" value="CN_HYDROLASE"/>
    <property type="match status" value="1"/>
</dbReference>
<sequence length="815" mass="87260">MKQISSSRMLIAAGILASAALAAMYVRGGWLLGFVLLAPWLRTLDASRTWISTLASAYAMSVAFTAAVFAWFGIAFGRYTQIGEVTGLAVLLLCAPLFQPQFFAFALVRHACASRYGPVLRALAAAAAWVAAERLLPRLFNDTLGYGLYPSPLLRQAADVGGGAGLTLLLLLANEGVAAAHARWTVSWRLALRPLALAALAPLLLAGYGAVALSGSPASAAKPLRMGLVQANMVDYEGLRKLKGAHAVVRDVLDRHFAMSYDAVVRQRADAVLWSETAYPTTFGQPKSQAGAEFDREILANVNAAGVPFVFGTYDRDSAGEYNAAAFVQPGTGLLGFYRKTRLFPFTEYVPAWMDGDALRRLLPWTGNWQPGNGARVFPLRLADGREVPVLPLICLDDVDARLAIDGARLGAQAILTMSNDSWFSKEREGAQMHQVAAAFRSIETRLPQFRVTTNGYSAAIDAGGAILAGTAMGEPALVIADLPLRHPAPTLMVRWGDWVGLAASAFLLLLATRSMPIWPRQAGQLPDALPPAIALPASVVLLPPFARFAAGLLRTVARIGLFGMCAALLLDDSLRINTLAQIRIFAACFLAPEAAALCVLFAFRARAEFSHGHLVLSRGAQRIELALQDIAAAEVWRLPFPGPGLALRLASGRRWRYGLALAEPVAFAAAMAGAGGPPIPQKTRELQGAAQAGTGLRHRWLDHPLSKFVLLPLVLAIPAFCLHQHIAYGSALGEYYSFGLKAYLSAFALWWAAWSIGVVLSAALLRAAIEAGALLAVLLRPQQAIGARLWLERSGYVVLYLGLPAWLLIKLSGA</sequence>
<evidence type="ECO:0000256" key="5">
    <source>
        <dbReference type="ARBA" id="ARBA00022692"/>
    </source>
</evidence>
<dbReference type="Pfam" id="PF20154">
    <property type="entry name" value="LNT_N"/>
    <property type="match status" value="1"/>
</dbReference>
<dbReference type="InterPro" id="IPR036526">
    <property type="entry name" value="C-N_Hydrolase_sf"/>
</dbReference>
<keyword evidence="7 9" id="KW-0472">Membrane</keyword>
<feature type="transmembrane region" description="Helical" evidence="9">
    <location>
        <begin position="749"/>
        <end position="779"/>
    </location>
</feature>
<comment type="function">
    <text evidence="9">Catalyzes the phospholipid dependent N-acylation of the N-terminal cysteine of apolipoprotein, the last step in lipoprotein maturation.</text>
</comment>
<evidence type="ECO:0000256" key="4">
    <source>
        <dbReference type="ARBA" id="ARBA00022679"/>
    </source>
</evidence>
<dbReference type="EMBL" id="JACHXD010000020">
    <property type="protein sequence ID" value="MBB3121833.1"/>
    <property type="molecule type" value="Genomic_DNA"/>
</dbReference>
<name>A0A7W5BF55_9BURK</name>
<gene>
    <name evidence="9" type="primary">lnt</name>
    <name evidence="11" type="ORF">FHS03_004925</name>
</gene>
<keyword evidence="12" id="KW-1185">Reference proteome</keyword>
<accession>A0A7W5BF55</accession>
<keyword evidence="4 9" id="KW-0808">Transferase</keyword>
<dbReference type="NCBIfam" id="TIGR00546">
    <property type="entry name" value="lnt"/>
    <property type="match status" value="1"/>
</dbReference>
<keyword evidence="3 9" id="KW-1003">Cell membrane</keyword>
<dbReference type="Gene3D" id="3.60.110.10">
    <property type="entry name" value="Carbon-nitrogen hydrolase"/>
    <property type="match status" value="1"/>
</dbReference>
<feature type="transmembrane region" description="Helical" evidence="9">
    <location>
        <begin position="194"/>
        <end position="216"/>
    </location>
</feature>
<proteinExistence type="inferred from homology"/>
<evidence type="ECO:0000256" key="8">
    <source>
        <dbReference type="ARBA" id="ARBA00023315"/>
    </source>
</evidence>
<evidence type="ECO:0000256" key="6">
    <source>
        <dbReference type="ARBA" id="ARBA00022989"/>
    </source>
</evidence>
<dbReference type="GO" id="GO:0016410">
    <property type="term" value="F:N-acyltransferase activity"/>
    <property type="evidence" value="ECO:0007669"/>
    <property type="project" value="UniProtKB-UniRule"/>
</dbReference>
<feature type="domain" description="CN hydrolase" evidence="10">
    <location>
        <begin position="224"/>
        <end position="485"/>
    </location>
</feature>
<dbReference type="InterPro" id="IPR004563">
    <property type="entry name" value="Apolipo_AcylTrfase"/>
</dbReference>
<dbReference type="AlphaFoldDB" id="A0A7W5BF55"/>
<feature type="transmembrane region" description="Helical" evidence="9">
    <location>
        <begin position="709"/>
        <end position="729"/>
    </location>
</feature>
<dbReference type="HAMAP" id="MF_01148">
    <property type="entry name" value="Lnt"/>
    <property type="match status" value="1"/>
</dbReference>
<dbReference type="PANTHER" id="PTHR38686">
    <property type="entry name" value="APOLIPOPROTEIN N-ACYLTRANSFERASE"/>
    <property type="match status" value="1"/>
</dbReference>
<feature type="transmembrane region" description="Helical" evidence="9">
    <location>
        <begin position="791"/>
        <end position="810"/>
    </location>
</feature>
<dbReference type="GO" id="GO:0042158">
    <property type="term" value="P:lipoprotein biosynthetic process"/>
    <property type="evidence" value="ECO:0007669"/>
    <property type="project" value="UniProtKB-UniRule"/>
</dbReference>
<protein>
    <recommendedName>
        <fullName evidence="9">Apolipoprotein N-acyltransferase</fullName>
        <shortName evidence="9">ALP N-acyltransferase</shortName>
        <ecNumber evidence="9">2.3.1.269</ecNumber>
    </recommendedName>
</protein>
<comment type="catalytic activity">
    <reaction evidence="9">
        <text>N-terminal S-1,2-diacyl-sn-glyceryl-L-cysteinyl-[lipoprotein] + a glycerophospholipid = N-acyl-S-1,2-diacyl-sn-glyceryl-L-cysteinyl-[lipoprotein] + a 2-acyl-sn-glycero-3-phospholipid + H(+)</text>
        <dbReference type="Rhea" id="RHEA:48228"/>
        <dbReference type="Rhea" id="RHEA-COMP:14681"/>
        <dbReference type="Rhea" id="RHEA-COMP:14684"/>
        <dbReference type="ChEBI" id="CHEBI:15378"/>
        <dbReference type="ChEBI" id="CHEBI:136912"/>
        <dbReference type="ChEBI" id="CHEBI:140656"/>
        <dbReference type="ChEBI" id="CHEBI:140657"/>
        <dbReference type="ChEBI" id="CHEBI:140660"/>
        <dbReference type="EC" id="2.3.1.269"/>
    </reaction>
</comment>
<dbReference type="UniPathway" id="UPA00666"/>
<keyword evidence="5 9" id="KW-0812">Transmembrane</keyword>
<comment type="subcellular location">
    <subcellularLocation>
        <location evidence="1 9">Cell membrane</location>
        <topology evidence="1 9">Multi-pass membrane protein</topology>
    </subcellularLocation>
</comment>
<dbReference type="InterPro" id="IPR045378">
    <property type="entry name" value="LNT_N"/>
</dbReference>
<dbReference type="Proteomes" id="UP000541535">
    <property type="component" value="Unassembled WGS sequence"/>
</dbReference>
<reference evidence="11 12" key="1">
    <citation type="submission" date="2020-08" db="EMBL/GenBank/DDBJ databases">
        <title>Genomic Encyclopedia of Type Strains, Phase III (KMG-III): the genomes of soil and plant-associated and newly described type strains.</title>
        <authorList>
            <person name="Whitman W."/>
        </authorList>
    </citation>
    <scope>NUCLEOTIDE SEQUENCE [LARGE SCALE GENOMIC DNA]</scope>
    <source>
        <strain evidence="11 12">CECT 8897</strain>
    </source>
</reference>
<dbReference type="GO" id="GO:0005886">
    <property type="term" value="C:plasma membrane"/>
    <property type="evidence" value="ECO:0007669"/>
    <property type="project" value="UniProtKB-SubCell"/>
</dbReference>
<evidence type="ECO:0000256" key="2">
    <source>
        <dbReference type="ARBA" id="ARBA00010065"/>
    </source>
</evidence>
<dbReference type="PANTHER" id="PTHR38686:SF1">
    <property type="entry name" value="APOLIPOPROTEIN N-ACYLTRANSFERASE"/>
    <property type="match status" value="1"/>
</dbReference>
<dbReference type="CDD" id="cd07571">
    <property type="entry name" value="ALP_N-acyl_transferase"/>
    <property type="match status" value="1"/>
</dbReference>
<evidence type="ECO:0000256" key="3">
    <source>
        <dbReference type="ARBA" id="ARBA00022475"/>
    </source>
</evidence>
<evidence type="ECO:0000256" key="7">
    <source>
        <dbReference type="ARBA" id="ARBA00023136"/>
    </source>
</evidence>
<dbReference type="Pfam" id="PF00795">
    <property type="entry name" value="CN_hydrolase"/>
    <property type="match status" value="1"/>
</dbReference>
<comment type="caution">
    <text evidence="11">The sequence shown here is derived from an EMBL/GenBank/DDBJ whole genome shotgun (WGS) entry which is preliminary data.</text>
</comment>
<dbReference type="RefSeq" id="WP_221208250.1">
    <property type="nucleotide sequence ID" value="NZ_JACHXD010000020.1"/>
</dbReference>
<dbReference type="InterPro" id="IPR003010">
    <property type="entry name" value="C-N_Hydrolase"/>
</dbReference>
<keyword evidence="11" id="KW-0449">Lipoprotein</keyword>
<keyword evidence="8 9" id="KW-0012">Acyltransferase</keyword>
<evidence type="ECO:0000313" key="12">
    <source>
        <dbReference type="Proteomes" id="UP000541535"/>
    </source>
</evidence>
<comment type="pathway">
    <text evidence="9">Protein modification; lipoprotein biosynthesis (N-acyl transfer).</text>
</comment>
<feature type="transmembrane region" description="Helical" evidence="9">
    <location>
        <begin position="88"/>
        <end position="107"/>
    </location>
</feature>
<evidence type="ECO:0000256" key="9">
    <source>
        <dbReference type="HAMAP-Rule" id="MF_01148"/>
    </source>
</evidence>
<keyword evidence="6 9" id="KW-1133">Transmembrane helix</keyword>
<comment type="similarity">
    <text evidence="2 9">Belongs to the CN hydrolase family. Apolipoprotein N-acyltransferase subfamily.</text>
</comment>
<evidence type="ECO:0000259" key="10">
    <source>
        <dbReference type="PROSITE" id="PS50263"/>
    </source>
</evidence>
<feature type="transmembrane region" description="Helical" evidence="9">
    <location>
        <begin position="50"/>
        <end position="76"/>
    </location>
</feature>
<dbReference type="SUPFAM" id="SSF56317">
    <property type="entry name" value="Carbon-nitrogen hydrolase"/>
    <property type="match status" value="1"/>
</dbReference>
<organism evidence="11 12">
    <name type="scientific">Pseudoduganella violacea</name>
    <dbReference type="NCBI Taxonomy" id="1715466"/>
    <lineage>
        <taxon>Bacteria</taxon>
        <taxon>Pseudomonadati</taxon>
        <taxon>Pseudomonadota</taxon>
        <taxon>Betaproteobacteria</taxon>
        <taxon>Burkholderiales</taxon>
        <taxon>Oxalobacteraceae</taxon>
        <taxon>Telluria group</taxon>
        <taxon>Pseudoduganella</taxon>
    </lineage>
</organism>
<feature type="transmembrane region" description="Helical" evidence="9">
    <location>
        <begin position="583"/>
        <end position="604"/>
    </location>
</feature>
<evidence type="ECO:0000313" key="11">
    <source>
        <dbReference type="EMBL" id="MBB3121833.1"/>
    </source>
</evidence>
<feature type="transmembrane region" description="Helical" evidence="9">
    <location>
        <begin position="157"/>
        <end position="174"/>
    </location>
</feature>